<dbReference type="InterPro" id="IPR000515">
    <property type="entry name" value="MetI-like"/>
</dbReference>
<evidence type="ECO:0000256" key="6">
    <source>
        <dbReference type="ARBA" id="ARBA00022989"/>
    </source>
</evidence>
<evidence type="ECO:0000313" key="12">
    <source>
        <dbReference type="Proteomes" id="UP000051888"/>
    </source>
</evidence>
<keyword evidence="12" id="KW-1185">Reference proteome</keyword>
<dbReference type="PANTHER" id="PTHR30614:SF41">
    <property type="entry name" value="INNER MEMBRANE AMINO-ACID ABC TRANSPORTER PERMEASE PROTEIN YHDY"/>
    <property type="match status" value="1"/>
</dbReference>
<accession>A0A0Q3WVD6</accession>
<dbReference type="OrthoDB" id="9805999at2"/>
<dbReference type="PANTHER" id="PTHR30614">
    <property type="entry name" value="MEMBRANE COMPONENT OF AMINO ACID ABC TRANSPORTER"/>
    <property type="match status" value="1"/>
</dbReference>
<evidence type="ECO:0000256" key="7">
    <source>
        <dbReference type="ARBA" id="ARBA00023136"/>
    </source>
</evidence>
<feature type="transmembrane region" description="Helical" evidence="8">
    <location>
        <begin position="185"/>
        <end position="204"/>
    </location>
</feature>
<dbReference type="PATRIC" id="fig|157838.3.peg.344"/>
<dbReference type="GO" id="GO:0006865">
    <property type="term" value="P:amino acid transport"/>
    <property type="evidence" value="ECO:0007669"/>
    <property type="project" value="UniProtKB-KW"/>
</dbReference>
<keyword evidence="5" id="KW-0029">Amino-acid transport</keyword>
<evidence type="ECO:0000256" key="5">
    <source>
        <dbReference type="ARBA" id="ARBA00022970"/>
    </source>
</evidence>
<feature type="transmembrane region" description="Helical" evidence="8">
    <location>
        <begin position="20"/>
        <end position="42"/>
    </location>
</feature>
<dbReference type="Proteomes" id="UP000051888">
    <property type="component" value="Unassembled WGS sequence"/>
</dbReference>
<reference evidence="11 12" key="1">
    <citation type="submission" date="2015-09" db="EMBL/GenBank/DDBJ databases">
        <title>Genome sequencing project for genomic taxonomy and phylogenomics of Bacillus-like bacteria.</title>
        <authorList>
            <person name="Liu B."/>
            <person name="Wang J."/>
            <person name="Zhu Y."/>
            <person name="Liu G."/>
            <person name="Chen Q."/>
            <person name="Chen Z."/>
            <person name="Lan J."/>
            <person name="Che J."/>
            <person name="Ge C."/>
            <person name="Shi H."/>
            <person name="Pan Z."/>
            <person name="Liu X."/>
        </authorList>
    </citation>
    <scope>NUCLEOTIDE SEQUENCE [LARGE SCALE GENOMIC DNA]</scope>
    <source>
        <strain evidence="11 12">LMG 18435</strain>
    </source>
</reference>
<evidence type="ECO:0000256" key="8">
    <source>
        <dbReference type="RuleBase" id="RU363032"/>
    </source>
</evidence>
<comment type="similarity">
    <text evidence="8">Belongs to the binding-protein-dependent transport system permease family.</text>
</comment>
<dbReference type="RefSeq" id="WP_055738036.1">
    <property type="nucleotide sequence ID" value="NZ_JAAIWL010000039.1"/>
</dbReference>
<dbReference type="InterPro" id="IPR043429">
    <property type="entry name" value="ArtM/GltK/GlnP/TcyL/YhdX-like"/>
</dbReference>
<dbReference type="CDD" id="cd06261">
    <property type="entry name" value="TM_PBP2"/>
    <property type="match status" value="1"/>
</dbReference>
<comment type="subcellular location">
    <subcellularLocation>
        <location evidence="1 8">Cell membrane</location>
        <topology evidence="1 8">Multi-pass membrane protein</topology>
    </subcellularLocation>
</comment>
<organism evidence="11 12">
    <name type="scientific">Heyndrickxia shackletonii</name>
    <dbReference type="NCBI Taxonomy" id="157838"/>
    <lineage>
        <taxon>Bacteria</taxon>
        <taxon>Bacillati</taxon>
        <taxon>Bacillota</taxon>
        <taxon>Bacilli</taxon>
        <taxon>Bacillales</taxon>
        <taxon>Bacillaceae</taxon>
        <taxon>Heyndrickxia</taxon>
    </lineage>
</organism>
<feature type="region of interest" description="Disordered" evidence="9">
    <location>
        <begin position="218"/>
        <end position="239"/>
    </location>
</feature>
<comment type="caution">
    <text evidence="11">The sequence shown here is derived from an EMBL/GenBank/DDBJ whole genome shotgun (WGS) entry which is preliminary data.</text>
</comment>
<dbReference type="PROSITE" id="PS50928">
    <property type="entry name" value="ABC_TM1"/>
    <property type="match status" value="1"/>
</dbReference>
<name>A0A0Q3WVD6_9BACI</name>
<dbReference type="STRING" id="157838.AN964_01550"/>
<dbReference type="NCBIfam" id="TIGR01726">
    <property type="entry name" value="HEQRo_perm_3TM"/>
    <property type="match status" value="1"/>
</dbReference>
<sequence>MDFAGAYQAGNLLYMLKGFAVTLEVAFISIILSFAIGSLLGILRYSKIPVVSHIVLLVVEIIRNLPLLLIIFFVYFALPEIGIKFEIKSAAIVALTIFESAMICEIVRSGLNSIEKGQIEAARSSGLTYIQTMRFIILPQALKRMIPPLVSQFISLLKDTSLAIIIALPELLHNVKGIYSGNVNYVIPSIILAILMYFVVNYALSLVARRLEKRLDTNRRNSAKSGKVKNTAASGGVSM</sequence>
<keyword evidence="4 8" id="KW-0812">Transmembrane</keyword>
<keyword evidence="6 8" id="KW-1133">Transmembrane helix</keyword>
<evidence type="ECO:0000256" key="3">
    <source>
        <dbReference type="ARBA" id="ARBA00022475"/>
    </source>
</evidence>
<evidence type="ECO:0000313" key="11">
    <source>
        <dbReference type="EMBL" id="KQL52354.1"/>
    </source>
</evidence>
<keyword evidence="2 8" id="KW-0813">Transport</keyword>
<evidence type="ECO:0000259" key="10">
    <source>
        <dbReference type="PROSITE" id="PS50928"/>
    </source>
</evidence>
<dbReference type="InterPro" id="IPR010065">
    <property type="entry name" value="AA_ABC_transptr_permease_3TM"/>
</dbReference>
<dbReference type="Gene3D" id="1.10.3720.10">
    <property type="entry name" value="MetI-like"/>
    <property type="match status" value="1"/>
</dbReference>
<evidence type="ECO:0000256" key="1">
    <source>
        <dbReference type="ARBA" id="ARBA00004651"/>
    </source>
</evidence>
<dbReference type="SUPFAM" id="SSF161098">
    <property type="entry name" value="MetI-like"/>
    <property type="match status" value="1"/>
</dbReference>
<dbReference type="FunFam" id="1.10.3720.10:FF:000033">
    <property type="entry name" value="Polar amino acid ABC transporter permease"/>
    <property type="match status" value="1"/>
</dbReference>
<protein>
    <submittedName>
        <fullName evidence="11">Glutamine ABC transporter permease</fullName>
    </submittedName>
</protein>
<evidence type="ECO:0000256" key="4">
    <source>
        <dbReference type="ARBA" id="ARBA00022692"/>
    </source>
</evidence>
<evidence type="ECO:0000256" key="2">
    <source>
        <dbReference type="ARBA" id="ARBA00022448"/>
    </source>
</evidence>
<dbReference type="GO" id="GO:0022857">
    <property type="term" value="F:transmembrane transporter activity"/>
    <property type="evidence" value="ECO:0007669"/>
    <property type="project" value="InterPro"/>
</dbReference>
<dbReference type="EMBL" id="LJJC01000004">
    <property type="protein sequence ID" value="KQL52354.1"/>
    <property type="molecule type" value="Genomic_DNA"/>
</dbReference>
<dbReference type="Pfam" id="PF00528">
    <property type="entry name" value="BPD_transp_1"/>
    <property type="match status" value="1"/>
</dbReference>
<keyword evidence="7 8" id="KW-0472">Membrane</keyword>
<evidence type="ECO:0000256" key="9">
    <source>
        <dbReference type="SAM" id="MobiDB-lite"/>
    </source>
</evidence>
<dbReference type="AlphaFoldDB" id="A0A0Q3WVD6"/>
<dbReference type="GO" id="GO:0043190">
    <property type="term" value="C:ATP-binding cassette (ABC) transporter complex"/>
    <property type="evidence" value="ECO:0007669"/>
    <property type="project" value="InterPro"/>
</dbReference>
<feature type="transmembrane region" description="Helical" evidence="8">
    <location>
        <begin position="54"/>
        <end position="78"/>
    </location>
</feature>
<feature type="domain" description="ABC transmembrane type-1" evidence="10">
    <location>
        <begin position="19"/>
        <end position="208"/>
    </location>
</feature>
<proteinExistence type="inferred from homology"/>
<keyword evidence="3" id="KW-1003">Cell membrane</keyword>
<dbReference type="InterPro" id="IPR035906">
    <property type="entry name" value="MetI-like_sf"/>
</dbReference>
<gene>
    <name evidence="11" type="ORF">AN964_01550</name>
</gene>